<dbReference type="Gramene" id="PGSC0003DMT400025292">
    <property type="protein sequence ID" value="PGSC0003DMT400025292"/>
    <property type="gene ID" value="PGSC0003DMG400009767"/>
</dbReference>
<sequence length="115" mass="12683">MANLPQAFSVGVGSFGGEGGMSSLSSSAGAPPYKDRKMQFIEQLVLVLCDLNLRENALLKLFKSVVSRPKNGRDDTRLIPPRQEDPITRRWLQQLLLNVNGNRVALLAGAFDRML</sequence>
<dbReference type="Proteomes" id="UP000011115">
    <property type="component" value="Unassembled WGS sequence"/>
</dbReference>
<dbReference type="PaxDb" id="4113-PGSC0003DMT400025292"/>
<dbReference type="ExpressionAtlas" id="M1AL97">
    <property type="expression patterns" value="baseline"/>
</dbReference>
<dbReference type="InParanoid" id="M1AL97"/>
<reference evidence="1" key="2">
    <citation type="submission" date="2015-06" db="UniProtKB">
        <authorList>
            <consortium name="EnsemblPlants"/>
        </authorList>
    </citation>
    <scope>IDENTIFICATION</scope>
    <source>
        <strain evidence="1">DM1-3 516 R44</strain>
    </source>
</reference>
<evidence type="ECO:0000313" key="1">
    <source>
        <dbReference type="EnsemblPlants" id="PGSC0003DMT400025292"/>
    </source>
</evidence>
<dbReference type="EnsemblPlants" id="PGSC0003DMT400025292">
    <property type="protein sequence ID" value="PGSC0003DMT400025292"/>
    <property type="gene ID" value="PGSC0003DMG400009767"/>
</dbReference>
<accession>M1AL97</accession>
<protein>
    <submittedName>
        <fullName evidence="1">Cell differentiation protein</fullName>
    </submittedName>
</protein>
<name>M1AL97_SOLTU</name>
<dbReference type="HOGENOM" id="CLU_2113255_0_0_1"/>
<proteinExistence type="predicted"/>
<reference evidence="2" key="1">
    <citation type="journal article" date="2011" name="Nature">
        <title>Genome sequence and analysis of the tuber crop potato.</title>
        <authorList>
            <consortium name="The Potato Genome Sequencing Consortium"/>
        </authorList>
    </citation>
    <scope>NUCLEOTIDE SEQUENCE [LARGE SCALE GENOMIC DNA]</scope>
    <source>
        <strain evidence="2">cv. DM1-3 516 R44</strain>
    </source>
</reference>
<organism evidence="1 2">
    <name type="scientific">Solanum tuberosum</name>
    <name type="common">Potato</name>
    <dbReference type="NCBI Taxonomy" id="4113"/>
    <lineage>
        <taxon>Eukaryota</taxon>
        <taxon>Viridiplantae</taxon>
        <taxon>Streptophyta</taxon>
        <taxon>Embryophyta</taxon>
        <taxon>Tracheophyta</taxon>
        <taxon>Spermatophyta</taxon>
        <taxon>Magnoliopsida</taxon>
        <taxon>eudicotyledons</taxon>
        <taxon>Gunneridae</taxon>
        <taxon>Pentapetalae</taxon>
        <taxon>asterids</taxon>
        <taxon>lamiids</taxon>
        <taxon>Solanales</taxon>
        <taxon>Solanaceae</taxon>
        <taxon>Solanoideae</taxon>
        <taxon>Solaneae</taxon>
        <taxon>Solanum</taxon>
    </lineage>
</organism>
<dbReference type="AlphaFoldDB" id="M1AL97"/>
<evidence type="ECO:0000313" key="2">
    <source>
        <dbReference type="Proteomes" id="UP000011115"/>
    </source>
</evidence>
<keyword evidence="2" id="KW-1185">Reference proteome</keyword>
<dbReference type="STRING" id="4113.M1AL97"/>